<keyword evidence="3" id="KW-1185">Reference proteome</keyword>
<evidence type="ECO:0000313" key="3">
    <source>
        <dbReference type="Proteomes" id="UP000612282"/>
    </source>
</evidence>
<evidence type="ECO:0000313" key="2">
    <source>
        <dbReference type="EMBL" id="GID58773.1"/>
    </source>
</evidence>
<sequence length="53" mass="5532">MRKLPVGMVVLLGGGAVALVLGLWFFVELIGLSLGFRTYVAGGGGPTGYRARH</sequence>
<keyword evidence="1" id="KW-0472">Membrane</keyword>
<comment type="caution">
    <text evidence="2">The sequence shown here is derived from an EMBL/GenBank/DDBJ whole genome shotgun (WGS) entry which is preliminary data.</text>
</comment>
<gene>
    <name evidence="2" type="ORF">Aco03nite_071770</name>
</gene>
<feature type="transmembrane region" description="Helical" evidence="1">
    <location>
        <begin position="6"/>
        <end position="27"/>
    </location>
</feature>
<keyword evidence="1" id="KW-1133">Transmembrane helix</keyword>
<name>A0ABQ3XJV0_9ACTN</name>
<evidence type="ECO:0000256" key="1">
    <source>
        <dbReference type="SAM" id="Phobius"/>
    </source>
</evidence>
<dbReference type="EMBL" id="BOMG01000090">
    <property type="protein sequence ID" value="GID58773.1"/>
    <property type="molecule type" value="Genomic_DNA"/>
</dbReference>
<dbReference type="RefSeq" id="WP_203803892.1">
    <property type="nucleotide sequence ID" value="NZ_BAAAQE010000007.1"/>
</dbReference>
<proteinExistence type="predicted"/>
<accession>A0ABQ3XJV0</accession>
<reference evidence="2 3" key="1">
    <citation type="submission" date="2021-01" db="EMBL/GenBank/DDBJ databases">
        <title>Whole genome shotgun sequence of Actinoplanes couchii NBRC 106145.</title>
        <authorList>
            <person name="Komaki H."/>
            <person name="Tamura T."/>
        </authorList>
    </citation>
    <scope>NUCLEOTIDE SEQUENCE [LARGE SCALE GENOMIC DNA]</scope>
    <source>
        <strain evidence="2 3">NBRC 106145</strain>
    </source>
</reference>
<dbReference type="Proteomes" id="UP000612282">
    <property type="component" value="Unassembled WGS sequence"/>
</dbReference>
<protein>
    <submittedName>
        <fullName evidence="2">Uncharacterized protein</fullName>
    </submittedName>
</protein>
<organism evidence="2 3">
    <name type="scientific">Actinoplanes couchii</name>
    <dbReference type="NCBI Taxonomy" id="403638"/>
    <lineage>
        <taxon>Bacteria</taxon>
        <taxon>Bacillati</taxon>
        <taxon>Actinomycetota</taxon>
        <taxon>Actinomycetes</taxon>
        <taxon>Micromonosporales</taxon>
        <taxon>Micromonosporaceae</taxon>
        <taxon>Actinoplanes</taxon>
    </lineage>
</organism>
<keyword evidence="1" id="KW-0812">Transmembrane</keyword>